<dbReference type="AlphaFoldDB" id="A0A8X6KED4"/>
<dbReference type="OrthoDB" id="6436924at2759"/>
<reference evidence="1" key="1">
    <citation type="submission" date="2020-08" db="EMBL/GenBank/DDBJ databases">
        <title>Multicomponent nature underlies the extraordinary mechanical properties of spider dragline silk.</title>
        <authorList>
            <person name="Kono N."/>
            <person name="Nakamura H."/>
            <person name="Mori M."/>
            <person name="Yoshida Y."/>
            <person name="Ohtoshi R."/>
            <person name="Malay A.D."/>
            <person name="Moran D.A.P."/>
            <person name="Tomita M."/>
            <person name="Numata K."/>
            <person name="Arakawa K."/>
        </authorList>
    </citation>
    <scope>NUCLEOTIDE SEQUENCE</scope>
</reference>
<name>A0A8X6KED4_NEPPI</name>
<sequence length="773" mass="92452">MACWRKISSLKESASARVATILCQDNCFKEVALRLAKPTFGAFIFEHAFPTFITDPETLSRWADSNEKQSIYEPMLYFCNNIDKQEVDQWDAAVDEQCQRLMEGLECHLKSGIEAWMNRIALEFLSYSRRQELFGVSRYFLMDVLTAECWTKAGRLDEKKLAEQFIKDERLTVMQRYRIACAYCLHVRISQLWNELTEVEKWSTLIDDPDSTQEGHHLVLFWSRQMDQPPLQRNYEWSTATMITMRYGSQAALMSCCERLDERILRELIIDTALESLLRRQIVLKRLQRYMNWKTALVSNKFPPTLFSESFECLNLPSYYNELMCFYLSLMDEEEQLTFFEEAFQTSYGIFILECYLDWPHQVDFMPMIRRLWGIIPEEVFAKCVLTLTFKYTTNSSRERYEVLDKETRYFDYGNLLQTVWEETPEEYKQYFFLDKNKREFDNRGISMGKMLLRQLVKIFPLQEKKDEALFKKIFCYQSKEKRIALMHSTEGERMCDELLEKEQWSFVNELLEECFPKEDIPSFRIQFLQSECRRMLCLKKLQEKREKWVDDLIDWCLETDSEKKQYKYALITTGWKFFMFSFSFLRDTDIATLERIINFCVPSEERKPFMTPIVKNICITFLKSFRWEELDAILAWNFIAEEEIKRFKKDLFSEEGHALHYFIVFCRQNLKEAERFYKCFGLSPEEIKKLKKDTLLSPDIVSGIARIPLTSLRWCLTDEETVIDFQRRIEELYCSFPVIDEDRKNAKEKIDCLMSELLCSFRKEDAQNKTNK</sequence>
<organism evidence="1 3">
    <name type="scientific">Nephila pilipes</name>
    <name type="common">Giant wood spider</name>
    <name type="synonym">Nephila maculata</name>
    <dbReference type="NCBI Taxonomy" id="299642"/>
    <lineage>
        <taxon>Eukaryota</taxon>
        <taxon>Metazoa</taxon>
        <taxon>Ecdysozoa</taxon>
        <taxon>Arthropoda</taxon>
        <taxon>Chelicerata</taxon>
        <taxon>Arachnida</taxon>
        <taxon>Araneae</taxon>
        <taxon>Araneomorphae</taxon>
        <taxon>Entelegynae</taxon>
        <taxon>Araneoidea</taxon>
        <taxon>Nephilidae</taxon>
        <taxon>Nephila</taxon>
    </lineage>
</organism>
<evidence type="ECO:0000313" key="3">
    <source>
        <dbReference type="Proteomes" id="UP000887013"/>
    </source>
</evidence>
<evidence type="ECO:0000313" key="1">
    <source>
        <dbReference type="EMBL" id="GFS43211.1"/>
    </source>
</evidence>
<proteinExistence type="predicted"/>
<accession>A0A8X6KED4</accession>
<evidence type="ECO:0000313" key="2">
    <source>
        <dbReference type="EMBL" id="GFT15522.1"/>
    </source>
</evidence>
<comment type="caution">
    <text evidence="1">The sequence shown here is derived from an EMBL/GenBank/DDBJ whole genome shotgun (WGS) entry which is preliminary data.</text>
</comment>
<dbReference type="Proteomes" id="UP000887013">
    <property type="component" value="Unassembled WGS sequence"/>
</dbReference>
<protein>
    <submittedName>
        <fullName evidence="1">Uncharacterized protein</fullName>
    </submittedName>
</protein>
<dbReference type="EMBL" id="BMAW01009771">
    <property type="protein sequence ID" value="GFT15522.1"/>
    <property type="molecule type" value="Genomic_DNA"/>
</dbReference>
<dbReference type="EMBL" id="BMAW01044178">
    <property type="protein sequence ID" value="GFS43211.1"/>
    <property type="molecule type" value="Genomic_DNA"/>
</dbReference>
<keyword evidence="3" id="KW-1185">Reference proteome</keyword>
<gene>
    <name evidence="1" type="primary">AVEN_153125_1</name>
    <name evidence="1" type="ORF">NPIL_120211</name>
    <name evidence="2" type="ORF">NPIL_3991</name>
</gene>